<dbReference type="GO" id="GO:0016829">
    <property type="term" value="F:lyase activity"/>
    <property type="evidence" value="ECO:0007669"/>
    <property type="project" value="UniProtKB-KW"/>
</dbReference>
<feature type="domain" description="Rhamnogalacturonase A/B/Epimerase-like pectate lyase" evidence="1">
    <location>
        <begin position="6"/>
        <end position="54"/>
    </location>
</feature>
<dbReference type="InterPro" id="IPR012334">
    <property type="entry name" value="Pectin_lyas_fold"/>
</dbReference>
<keyword evidence="2" id="KW-0456">Lyase</keyword>
<dbReference type="InterPro" id="IPR011050">
    <property type="entry name" value="Pectin_lyase_fold/virulence"/>
</dbReference>
<dbReference type="AlphaFoldDB" id="A0A6M3KXH3"/>
<dbReference type="InterPro" id="IPR024535">
    <property type="entry name" value="RHGA/B-epi-like_pectate_lyase"/>
</dbReference>
<sequence>MADVPWVDVRTYGAKGDGETDDTKAIQAVIDVVKAMDNGGVVFFPPGTFQVTSLNLSGTTGNRLVSPSIALIGSGIKATRLEGTLNGAILIDAMGRDFLSVEDMEIGTDGTAVYQTGIFLARRTGGLIECLLNRFKNLYIRGDFSVAAMVAIAAETNYWEQCVFENNDDTNGYCCFFTGPNNDVAGITSTNGTPLASTNTCNTMVKCTFISENNNATLLIFDESAEYDMISCNVEGGNHTGIKFATYIGGQSGVVFKGPVNWVGTLWEASSGTVHYLTTPGAGGYYTDIIDAGGIYRLYGSGVTSYAMAHDANPATTIKCSIKDVRIEVPGSLDISLTYSLGCHFDIWSPSYPTTITIASGKNASFFRALTLSLPVSDMGAWPGIVDTHAETVSGDDGYGTTLPATGTWKRGMRFWRSDATASASPGWICVTSGTYSAATDATGDTDGSTAVITGMEDTSDFYIGNYVTVSAGFPTTGPYRIISKAATTVTVETNSDSAQSNITVSTPDPVWKTMASLGA</sequence>
<name>A0A6M3KXH3_9ZZZZ</name>
<gene>
    <name evidence="2" type="ORF">MM415B03103_0009</name>
</gene>
<organism evidence="2">
    <name type="scientific">viral metagenome</name>
    <dbReference type="NCBI Taxonomy" id="1070528"/>
    <lineage>
        <taxon>unclassified sequences</taxon>
        <taxon>metagenomes</taxon>
        <taxon>organismal metagenomes</taxon>
    </lineage>
</organism>
<dbReference type="SUPFAM" id="SSF51126">
    <property type="entry name" value="Pectin lyase-like"/>
    <property type="match status" value="1"/>
</dbReference>
<proteinExistence type="predicted"/>
<dbReference type="Pfam" id="PF12708">
    <property type="entry name" value="Pect-lyase_RHGA_epim"/>
    <property type="match status" value="1"/>
</dbReference>
<protein>
    <submittedName>
        <fullName evidence="2">Putative pectate lyase</fullName>
    </submittedName>
</protein>
<dbReference type="EMBL" id="MT142665">
    <property type="protein sequence ID" value="QJA86876.1"/>
    <property type="molecule type" value="Genomic_DNA"/>
</dbReference>
<evidence type="ECO:0000259" key="1">
    <source>
        <dbReference type="Pfam" id="PF12708"/>
    </source>
</evidence>
<dbReference type="Gene3D" id="2.160.20.10">
    <property type="entry name" value="Single-stranded right-handed beta-helix, Pectin lyase-like"/>
    <property type="match status" value="1"/>
</dbReference>
<reference evidence="2" key="1">
    <citation type="submission" date="2020-03" db="EMBL/GenBank/DDBJ databases">
        <title>The deep terrestrial virosphere.</title>
        <authorList>
            <person name="Holmfeldt K."/>
            <person name="Nilsson E."/>
            <person name="Simone D."/>
            <person name="Lopez-Fernandez M."/>
            <person name="Wu X."/>
            <person name="de Brujin I."/>
            <person name="Lundin D."/>
            <person name="Andersson A."/>
            <person name="Bertilsson S."/>
            <person name="Dopson M."/>
        </authorList>
    </citation>
    <scope>NUCLEOTIDE SEQUENCE</scope>
    <source>
        <strain evidence="2">MM415B03103</strain>
    </source>
</reference>
<accession>A0A6M3KXH3</accession>
<evidence type="ECO:0000313" key="2">
    <source>
        <dbReference type="EMBL" id="QJA86876.1"/>
    </source>
</evidence>